<feature type="domain" description="tRNA-guanine(15) transglycosylase-like" evidence="1">
    <location>
        <begin position="16"/>
        <end position="377"/>
    </location>
</feature>
<evidence type="ECO:0000313" key="2">
    <source>
        <dbReference type="EMBL" id="EFC40862.1"/>
    </source>
</evidence>
<dbReference type="GeneID" id="8855876"/>
<sequence>MKFAVLPSPSSSNNSERIGEITFEEYPDKKFSTPTYIVQTRKGSVPCITCDHFDELIGNLFAGSNESVILNMNYWDLMENPSLEILTKYLEKNPTKTLKNYLHLEKYPFFQSIRNVEFPYPTSNANEKGIYADLEKGRSKFTDAEFCNHTFNMFKPDIFIGIHDTNIKCKVNDSFGTSKQLKRAKTSTEKWGETCIKKRQELVDKQQTGIPEMIYSVFYESEEMTSLIPEVFQNNTDNIKGINFDIGHMDDLEKIVKIKESLKNQKCDLEKLVFFISGKDHPLEVLECVSRGVDIFDGIYPFTIAEMGMASMYPLELPNDNPEKVKMTINLRDRNFEKDFTPLESTCTCFTCRNHTRGYIHHLLNTHEMLGDILLTM</sequence>
<dbReference type="PANTHER" id="PTHR46064:SF1">
    <property type="entry name" value="QUEUINE TRNA-RIBOSYLTRANSFERASE ACCESSORY SUBUNIT 2"/>
    <property type="match status" value="1"/>
</dbReference>
<dbReference type="InterPro" id="IPR002616">
    <property type="entry name" value="tRNA_ribo_trans-like"/>
</dbReference>
<dbReference type="SUPFAM" id="SSF51713">
    <property type="entry name" value="tRNA-guanine transglycosylase"/>
    <property type="match status" value="1"/>
</dbReference>
<accession>D2VQF1</accession>
<dbReference type="STRING" id="5762.D2VQF1"/>
<dbReference type="PANTHER" id="PTHR46064">
    <property type="entry name" value="QUEUINE TRNA-RIBOSYLTRANSFERASE ACCESSORY SUBUNIT 2"/>
    <property type="match status" value="1"/>
</dbReference>
<dbReference type="Proteomes" id="UP000006671">
    <property type="component" value="Unassembled WGS sequence"/>
</dbReference>
<dbReference type="GO" id="GO:0006400">
    <property type="term" value="P:tRNA modification"/>
    <property type="evidence" value="ECO:0007669"/>
    <property type="project" value="InterPro"/>
</dbReference>
<dbReference type="InterPro" id="IPR036511">
    <property type="entry name" value="TGT-like_sf"/>
</dbReference>
<keyword evidence="3" id="KW-1185">Reference proteome</keyword>
<dbReference type="RefSeq" id="XP_002673606.1">
    <property type="nucleotide sequence ID" value="XM_002673560.1"/>
</dbReference>
<name>D2VQF1_NAEGR</name>
<dbReference type="Gene3D" id="3.20.20.105">
    <property type="entry name" value="Queuine tRNA-ribosyltransferase-like"/>
    <property type="match status" value="1"/>
</dbReference>
<proteinExistence type="predicted"/>
<evidence type="ECO:0000313" key="3">
    <source>
        <dbReference type="Proteomes" id="UP000006671"/>
    </source>
</evidence>
<dbReference type="InterPro" id="IPR050852">
    <property type="entry name" value="Queuine_tRNA-ribosyltrfase"/>
</dbReference>
<protein>
    <submittedName>
        <fullName evidence="2">Predicted protein</fullName>
    </submittedName>
</protein>
<dbReference type="FunCoup" id="D2VQF1">
    <property type="interactions" value="315"/>
</dbReference>
<dbReference type="eggNOG" id="KOG3909">
    <property type="taxonomic scope" value="Eukaryota"/>
</dbReference>
<dbReference type="OrthoDB" id="27601at2759"/>
<dbReference type="NCBIfam" id="TIGR00449">
    <property type="entry name" value="tgt_general"/>
    <property type="match status" value="1"/>
</dbReference>
<dbReference type="InParanoid" id="D2VQF1"/>
<dbReference type="OMA" id="RNVEFPY"/>
<dbReference type="EMBL" id="GG738889">
    <property type="protein sequence ID" value="EFC40862.1"/>
    <property type="molecule type" value="Genomic_DNA"/>
</dbReference>
<dbReference type="KEGG" id="ngr:NAEGRDRAFT_51443"/>
<organism evidence="3">
    <name type="scientific">Naegleria gruberi</name>
    <name type="common">Amoeba</name>
    <dbReference type="NCBI Taxonomy" id="5762"/>
    <lineage>
        <taxon>Eukaryota</taxon>
        <taxon>Discoba</taxon>
        <taxon>Heterolobosea</taxon>
        <taxon>Tetramitia</taxon>
        <taxon>Eutetramitia</taxon>
        <taxon>Vahlkampfiidae</taxon>
        <taxon>Naegleria</taxon>
    </lineage>
</organism>
<evidence type="ECO:0000259" key="1">
    <source>
        <dbReference type="Pfam" id="PF01702"/>
    </source>
</evidence>
<reference evidence="2 3" key="1">
    <citation type="journal article" date="2010" name="Cell">
        <title>The genome of Naegleria gruberi illuminates early eukaryotic versatility.</title>
        <authorList>
            <person name="Fritz-Laylin L.K."/>
            <person name="Prochnik S.E."/>
            <person name="Ginger M.L."/>
            <person name="Dacks J.B."/>
            <person name="Carpenter M.L."/>
            <person name="Field M.C."/>
            <person name="Kuo A."/>
            <person name="Paredez A."/>
            <person name="Chapman J."/>
            <person name="Pham J."/>
            <person name="Shu S."/>
            <person name="Neupane R."/>
            <person name="Cipriano M."/>
            <person name="Mancuso J."/>
            <person name="Tu H."/>
            <person name="Salamov A."/>
            <person name="Lindquist E."/>
            <person name="Shapiro H."/>
            <person name="Lucas S."/>
            <person name="Grigoriev I.V."/>
            <person name="Cande W.Z."/>
            <person name="Fulton C."/>
            <person name="Rokhsar D.S."/>
            <person name="Dawson S.C."/>
        </authorList>
    </citation>
    <scope>NUCLEOTIDE SEQUENCE [LARGE SCALE GENOMIC DNA]</scope>
    <source>
        <strain evidence="2 3">NEG-M</strain>
    </source>
</reference>
<dbReference type="AlphaFoldDB" id="D2VQF1"/>
<gene>
    <name evidence="2" type="ORF">NAEGRDRAFT_51443</name>
</gene>
<dbReference type="VEuPathDB" id="AmoebaDB:NAEGRDRAFT_51443"/>
<dbReference type="Pfam" id="PF01702">
    <property type="entry name" value="TGT"/>
    <property type="match status" value="1"/>
</dbReference>